<protein>
    <submittedName>
        <fullName evidence="4">M23 family metallopeptidase</fullName>
    </submittedName>
</protein>
<feature type="region of interest" description="Disordered" evidence="2">
    <location>
        <begin position="44"/>
        <end position="74"/>
    </location>
</feature>
<dbReference type="AlphaFoldDB" id="A0A554SPM0"/>
<dbReference type="InterPro" id="IPR011055">
    <property type="entry name" value="Dup_hybrid_motif"/>
</dbReference>
<keyword evidence="1" id="KW-0175">Coiled coil</keyword>
<comment type="caution">
    <text evidence="4">The sequence shown here is derived from an EMBL/GenBank/DDBJ whole genome shotgun (WGS) entry which is preliminary data.</text>
</comment>
<dbReference type="CDD" id="cd12797">
    <property type="entry name" value="M23_peptidase"/>
    <property type="match status" value="1"/>
</dbReference>
<feature type="domain" description="M23ase beta-sheet core" evidence="3">
    <location>
        <begin position="203"/>
        <end position="300"/>
    </location>
</feature>
<dbReference type="EMBL" id="VLNT01000001">
    <property type="protein sequence ID" value="TSD68303.1"/>
    <property type="molecule type" value="Genomic_DNA"/>
</dbReference>
<proteinExistence type="predicted"/>
<dbReference type="Gene3D" id="2.70.70.10">
    <property type="entry name" value="Glucose Permease (Domain IIA)"/>
    <property type="match status" value="1"/>
</dbReference>
<keyword evidence="5" id="KW-1185">Reference proteome</keyword>
<evidence type="ECO:0000256" key="1">
    <source>
        <dbReference type="SAM" id="Coils"/>
    </source>
</evidence>
<dbReference type="GO" id="GO:0004222">
    <property type="term" value="F:metalloendopeptidase activity"/>
    <property type="evidence" value="ECO:0007669"/>
    <property type="project" value="TreeGrafter"/>
</dbReference>
<evidence type="ECO:0000313" key="4">
    <source>
        <dbReference type="EMBL" id="TSD68303.1"/>
    </source>
</evidence>
<dbReference type="PANTHER" id="PTHR21666:SF270">
    <property type="entry name" value="MUREIN HYDROLASE ACTIVATOR ENVC"/>
    <property type="match status" value="1"/>
</dbReference>
<sequence length="311" mass="32622">MAPACHAGVDPPGAGRIFITSSEKLKEATIHALTSMEFARRRYGDCVKPTAPRRTGSQQTPRGGKRVAPKSKRSLNLRVTPAIAGLVAVASAGVGTVAAGGLTDQGALSASQYQTISQSYIGGADLGSTNGTDISRNFDRQRYEEQRSDQQEQLAVIAEQRDAVERTVESYSEQIANQWVVPVAGYRLTARFGQSSGLWSSGSHTGLDLAGPSGSTIIAAASGTVKSAGYEGAYGNKTVIVLDDGTETEMWYAHQSRITVEAGQTVRAGDVIGYTGSTGNVTGPHLHLEVRPGGGDPIDPMTAFADHSVTL</sequence>
<dbReference type="SUPFAM" id="SSF51261">
    <property type="entry name" value="Duplicated hybrid motif"/>
    <property type="match status" value="1"/>
</dbReference>
<evidence type="ECO:0000256" key="2">
    <source>
        <dbReference type="SAM" id="MobiDB-lite"/>
    </source>
</evidence>
<dbReference type="OrthoDB" id="1099523at2"/>
<dbReference type="Proteomes" id="UP000316988">
    <property type="component" value="Unassembled WGS sequence"/>
</dbReference>
<dbReference type="Pfam" id="PF01551">
    <property type="entry name" value="Peptidase_M23"/>
    <property type="match status" value="1"/>
</dbReference>
<name>A0A554SPM0_9ACTN</name>
<evidence type="ECO:0000259" key="3">
    <source>
        <dbReference type="Pfam" id="PF01551"/>
    </source>
</evidence>
<evidence type="ECO:0000313" key="5">
    <source>
        <dbReference type="Proteomes" id="UP000316988"/>
    </source>
</evidence>
<feature type="coiled-coil region" evidence="1">
    <location>
        <begin position="140"/>
        <end position="174"/>
    </location>
</feature>
<feature type="compositionally biased region" description="Basic residues" evidence="2">
    <location>
        <begin position="63"/>
        <end position="74"/>
    </location>
</feature>
<dbReference type="InterPro" id="IPR016047">
    <property type="entry name" value="M23ase_b-sheet_dom"/>
</dbReference>
<organism evidence="4 5">
    <name type="scientific">Aeromicrobium piscarium</name>
    <dbReference type="NCBI Taxonomy" id="2590901"/>
    <lineage>
        <taxon>Bacteria</taxon>
        <taxon>Bacillati</taxon>
        <taxon>Actinomycetota</taxon>
        <taxon>Actinomycetes</taxon>
        <taxon>Propionibacteriales</taxon>
        <taxon>Nocardioidaceae</taxon>
        <taxon>Aeromicrobium</taxon>
    </lineage>
</organism>
<dbReference type="FunFam" id="2.70.70.10:FF:000013">
    <property type="entry name" value="Peptidase family M23"/>
    <property type="match status" value="1"/>
</dbReference>
<dbReference type="PANTHER" id="PTHR21666">
    <property type="entry name" value="PEPTIDASE-RELATED"/>
    <property type="match status" value="1"/>
</dbReference>
<dbReference type="InterPro" id="IPR050570">
    <property type="entry name" value="Cell_wall_metabolism_enzyme"/>
</dbReference>
<reference evidence="4 5" key="1">
    <citation type="submission" date="2019-07" db="EMBL/GenBank/DDBJ databases">
        <authorList>
            <person name="Zhao L.H."/>
        </authorList>
    </citation>
    <scope>NUCLEOTIDE SEQUENCE [LARGE SCALE GENOMIC DNA]</scope>
    <source>
        <strain evidence="4 5">Co35</strain>
    </source>
</reference>
<accession>A0A554SPM0</accession>
<gene>
    <name evidence="4" type="ORF">FNM00_01535</name>
</gene>